<dbReference type="InterPro" id="IPR039551">
    <property type="entry name" value="Cho/carn_acyl_trans"/>
</dbReference>
<dbReference type="WBParaSite" id="SMUV_0000238701-mRNA-1">
    <property type="protein sequence ID" value="SMUV_0000238701-mRNA-1"/>
    <property type="gene ID" value="SMUV_0000238701"/>
</dbReference>
<dbReference type="PANTHER" id="PTHR22589">
    <property type="entry name" value="CARNITINE O-ACYLTRANSFERASE"/>
    <property type="match status" value="1"/>
</dbReference>
<dbReference type="GO" id="GO:0006631">
    <property type="term" value="P:fatty acid metabolic process"/>
    <property type="evidence" value="ECO:0007669"/>
    <property type="project" value="TreeGrafter"/>
</dbReference>
<evidence type="ECO:0000256" key="2">
    <source>
        <dbReference type="ARBA" id="ARBA00022679"/>
    </source>
</evidence>
<dbReference type="GO" id="GO:0004095">
    <property type="term" value="F:carnitine O-palmitoyltransferase activity"/>
    <property type="evidence" value="ECO:0007669"/>
    <property type="project" value="TreeGrafter"/>
</dbReference>
<keyword evidence="2" id="KW-0808">Transferase</keyword>
<evidence type="ECO:0000256" key="1">
    <source>
        <dbReference type="ARBA" id="ARBA00005232"/>
    </source>
</evidence>
<feature type="domain" description="Choline/carnitine acyltransferase" evidence="6">
    <location>
        <begin position="108"/>
        <end position="311"/>
    </location>
</feature>
<keyword evidence="5" id="KW-1133">Transmembrane helix</keyword>
<evidence type="ECO:0000259" key="6">
    <source>
        <dbReference type="Pfam" id="PF00755"/>
    </source>
</evidence>
<dbReference type="Pfam" id="PF00755">
    <property type="entry name" value="Carn_acyltransf"/>
    <property type="match status" value="3"/>
</dbReference>
<keyword evidence="5" id="KW-0812">Transmembrane</keyword>
<dbReference type="GO" id="GO:0005739">
    <property type="term" value="C:mitochondrion"/>
    <property type="evidence" value="ECO:0007669"/>
    <property type="project" value="TreeGrafter"/>
</dbReference>
<reference evidence="8" key="1">
    <citation type="submission" date="2016-04" db="UniProtKB">
        <authorList>
            <consortium name="WormBaseParasite"/>
        </authorList>
    </citation>
    <scope>IDENTIFICATION</scope>
</reference>
<evidence type="ECO:0000256" key="4">
    <source>
        <dbReference type="PIRSR" id="PIRSR600542-1"/>
    </source>
</evidence>
<comment type="similarity">
    <text evidence="1">Belongs to the carnitine/choline acetyltransferase family.</text>
</comment>
<protein>
    <submittedName>
        <fullName evidence="8">Carn_acyltransf domain-containing protein</fullName>
    </submittedName>
</protein>
<dbReference type="InterPro" id="IPR023213">
    <property type="entry name" value="CAT-like_dom_sf"/>
</dbReference>
<dbReference type="Gene3D" id="3.30.559.10">
    <property type="entry name" value="Chloramphenicol acetyltransferase-like domain"/>
    <property type="match status" value="2"/>
</dbReference>
<feature type="domain" description="Choline/carnitine acyltransferase" evidence="6">
    <location>
        <begin position="320"/>
        <end position="398"/>
    </location>
</feature>
<keyword evidence="5" id="KW-0472">Membrane</keyword>
<evidence type="ECO:0000256" key="3">
    <source>
        <dbReference type="ARBA" id="ARBA00023315"/>
    </source>
</evidence>
<dbReference type="AlphaFoldDB" id="A0A0N5ADW2"/>
<sequence>MLISLTLFSALHLDLSLGIIPFFQYYIFAVIDGIISCLLSLIVCGTLIWFVAIQFFRLSLKALLSYKGWMYEKPHLRRISLSSKLWLVKLISRCRPMLHSFQGALPHLRSLRPLYTDDKFKKLTVLSEKFRRGVGRSRQRDLFVKWILSVNYVTDWWEEFVYLRQRLPIMISSNYYGFDSLLTQATKNQAAPAANVTWIAFQFRRMVERQEVTPFSLSPFQKVPFCTIQYERIFNSCRIQGEDTDRFLHWDDTRYIVNFDIMILSGCICFFLCILFILDGNFTPIEGEVKLAALTAGDRKLWTLVRNKFFSSGTQKTESVGPHLLHGSGTNRWFDKSINFIVYKNGRFGANAEHSCDIYKQGYDKNGNALGIITCAAKPERLKWVIDEELQVSLNTAKLLIDDVEVCIEVDEFIAFSALIVYIVKRYLEEESPFLDKVFPPTYMLSTSQTSLNQAAEQSKDLLESQRLSLLSADGGFGPVADKGCGASYIVAGESQITFHVSSKKSAENTSSFKFCDDISESLREMYDLVL</sequence>
<feature type="active site" description="Proton acceptor" evidence="4">
    <location>
        <position position="354"/>
    </location>
</feature>
<organism evidence="7 8">
    <name type="scientific">Syphacia muris</name>
    <dbReference type="NCBI Taxonomy" id="451379"/>
    <lineage>
        <taxon>Eukaryota</taxon>
        <taxon>Metazoa</taxon>
        <taxon>Ecdysozoa</taxon>
        <taxon>Nematoda</taxon>
        <taxon>Chromadorea</taxon>
        <taxon>Rhabditida</taxon>
        <taxon>Spirurina</taxon>
        <taxon>Oxyuridomorpha</taxon>
        <taxon>Oxyuroidea</taxon>
        <taxon>Oxyuridae</taxon>
        <taxon>Syphacia</taxon>
    </lineage>
</organism>
<dbReference type="Gene3D" id="3.30.559.70">
    <property type="entry name" value="Choline/Carnitine o-acyltransferase, domain 2"/>
    <property type="match status" value="2"/>
</dbReference>
<feature type="transmembrane region" description="Helical" evidence="5">
    <location>
        <begin position="28"/>
        <end position="52"/>
    </location>
</feature>
<keyword evidence="7" id="KW-1185">Reference proteome</keyword>
<proteinExistence type="inferred from homology"/>
<dbReference type="InterPro" id="IPR042231">
    <property type="entry name" value="Cho/carn_acyl_trans_2"/>
</dbReference>
<evidence type="ECO:0000256" key="5">
    <source>
        <dbReference type="SAM" id="Phobius"/>
    </source>
</evidence>
<dbReference type="Proteomes" id="UP000046393">
    <property type="component" value="Unplaced"/>
</dbReference>
<feature type="domain" description="Choline/carnitine acyltransferase" evidence="6">
    <location>
        <begin position="442"/>
        <end position="520"/>
    </location>
</feature>
<dbReference type="STRING" id="451379.A0A0N5ADW2"/>
<dbReference type="GO" id="GO:0009437">
    <property type="term" value="P:carnitine metabolic process"/>
    <property type="evidence" value="ECO:0007669"/>
    <property type="project" value="TreeGrafter"/>
</dbReference>
<accession>A0A0N5ADW2</accession>
<dbReference type="PANTHER" id="PTHR22589:SF31">
    <property type="entry name" value="CARNITINE O-PALMITOYLTRANSFERASE"/>
    <property type="match status" value="1"/>
</dbReference>
<dbReference type="InterPro" id="IPR000542">
    <property type="entry name" value="Carn_acyl_trans"/>
</dbReference>
<name>A0A0N5ADW2_9BILA</name>
<evidence type="ECO:0000313" key="8">
    <source>
        <dbReference type="WBParaSite" id="SMUV_0000238701-mRNA-1"/>
    </source>
</evidence>
<dbReference type="SUPFAM" id="SSF52777">
    <property type="entry name" value="CoA-dependent acyltransferases"/>
    <property type="match status" value="2"/>
</dbReference>
<keyword evidence="3" id="KW-0012">Acyltransferase</keyword>
<feature type="transmembrane region" description="Helical" evidence="5">
    <location>
        <begin position="255"/>
        <end position="278"/>
    </location>
</feature>
<evidence type="ECO:0000313" key="7">
    <source>
        <dbReference type="Proteomes" id="UP000046393"/>
    </source>
</evidence>